<dbReference type="AlphaFoldDB" id="A0A9W4CQ36"/>
<gene>
    <name evidence="1" type="ORF">NO713_03901</name>
</gene>
<accession>A0A9W4CQ36</accession>
<dbReference type="Proteomes" id="UP001153719">
    <property type="component" value="Chromosome"/>
</dbReference>
<reference evidence="1" key="1">
    <citation type="submission" date="2020-09" db="EMBL/GenBank/DDBJ databases">
        <authorList>
            <person name="Blom J."/>
        </authorList>
    </citation>
    <scope>NUCLEOTIDE SEQUENCE</scope>
    <source>
        <strain evidence="1">No.713</strain>
    </source>
</reference>
<evidence type="ECO:0000313" key="1">
    <source>
        <dbReference type="EMBL" id="CAD5972240.1"/>
    </source>
</evidence>
<evidence type="ECO:0000313" key="2">
    <source>
        <dbReference type="Proteomes" id="UP001153719"/>
    </source>
</evidence>
<dbReference type="EMBL" id="LR882967">
    <property type="protein sequence ID" value="CAD5972240.1"/>
    <property type="molecule type" value="Genomic_DNA"/>
</dbReference>
<dbReference type="KEGG" id="ppsu:NO713_03901"/>
<organism evidence="1 2">
    <name type="scientific">Planktothrix pseudagardhii</name>
    <dbReference type="NCBI Taxonomy" id="132604"/>
    <lineage>
        <taxon>Bacteria</taxon>
        <taxon>Bacillati</taxon>
        <taxon>Cyanobacteriota</taxon>
        <taxon>Cyanophyceae</taxon>
        <taxon>Oscillatoriophycideae</taxon>
        <taxon>Oscillatoriales</taxon>
        <taxon>Microcoleaceae</taxon>
        <taxon>Planktothrix</taxon>
    </lineage>
</organism>
<protein>
    <submittedName>
        <fullName evidence="1">Uncharacterized protein</fullName>
    </submittedName>
</protein>
<sequence>MNNGGKTVNENDRDKESLSEFSDQVSVKLIEFINKDLRDFWCSIRTTFSQASDPVKNLAEKLPEIFAETEPDDNLREQRVIYLAIGQFIRDHLQKPLPICLNAVHIFLEEKNLSLLEDGAIGGDRLIEDVKKLIVMIRINYEQQDSWMYNRTIEIYFLKEGLRKVQKVPALIDWDKLPSKIREQRMRQQQINIITLYPKET</sequence>
<keyword evidence="2" id="KW-1185">Reference proteome</keyword>
<name>A0A9W4CQ36_9CYAN</name>
<proteinExistence type="predicted"/>